<evidence type="ECO:0000256" key="3">
    <source>
        <dbReference type="ARBA" id="ARBA00022833"/>
    </source>
</evidence>
<dbReference type="Proteomes" id="UP000664534">
    <property type="component" value="Unassembled WGS sequence"/>
</dbReference>
<dbReference type="PROSITE" id="PS50865">
    <property type="entry name" value="ZF_MYND_2"/>
    <property type="match status" value="1"/>
</dbReference>
<dbReference type="InterPro" id="IPR002893">
    <property type="entry name" value="Znf_MYND"/>
</dbReference>
<dbReference type="GO" id="GO:0008270">
    <property type="term" value="F:zinc ion binding"/>
    <property type="evidence" value="ECO:0007669"/>
    <property type="project" value="UniProtKB-KW"/>
</dbReference>
<keyword evidence="3" id="KW-0862">Zinc</keyword>
<proteinExistence type="predicted"/>
<evidence type="ECO:0000313" key="6">
    <source>
        <dbReference type="EMBL" id="CAF9941842.1"/>
    </source>
</evidence>
<organism evidence="6 7">
    <name type="scientific">Imshaugia aleurites</name>
    <dbReference type="NCBI Taxonomy" id="172621"/>
    <lineage>
        <taxon>Eukaryota</taxon>
        <taxon>Fungi</taxon>
        <taxon>Dikarya</taxon>
        <taxon>Ascomycota</taxon>
        <taxon>Pezizomycotina</taxon>
        <taxon>Lecanoromycetes</taxon>
        <taxon>OSLEUM clade</taxon>
        <taxon>Lecanoromycetidae</taxon>
        <taxon>Lecanorales</taxon>
        <taxon>Lecanorineae</taxon>
        <taxon>Parmeliaceae</taxon>
        <taxon>Imshaugia</taxon>
    </lineage>
</organism>
<evidence type="ECO:0000313" key="7">
    <source>
        <dbReference type="Proteomes" id="UP000664534"/>
    </source>
</evidence>
<evidence type="ECO:0000256" key="1">
    <source>
        <dbReference type="ARBA" id="ARBA00022723"/>
    </source>
</evidence>
<dbReference type="Gene3D" id="6.10.140.2220">
    <property type="match status" value="1"/>
</dbReference>
<evidence type="ECO:0000256" key="2">
    <source>
        <dbReference type="ARBA" id="ARBA00022771"/>
    </source>
</evidence>
<dbReference type="SUPFAM" id="SSF144232">
    <property type="entry name" value="HIT/MYND zinc finger-like"/>
    <property type="match status" value="1"/>
</dbReference>
<evidence type="ECO:0000259" key="5">
    <source>
        <dbReference type="PROSITE" id="PS50865"/>
    </source>
</evidence>
<dbReference type="EMBL" id="CAJPDT010000159">
    <property type="protein sequence ID" value="CAF9941842.1"/>
    <property type="molecule type" value="Genomic_DNA"/>
</dbReference>
<comment type="caution">
    <text evidence="6">The sequence shown here is derived from an EMBL/GenBank/DDBJ whole genome shotgun (WGS) entry which is preliminary data.</text>
</comment>
<reference evidence="6" key="1">
    <citation type="submission" date="2021-03" db="EMBL/GenBank/DDBJ databases">
        <authorList>
            <person name="Tagirdzhanova G."/>
        </authorList>
    </citation>
    <scope>NUCLEOTIDE SEQUENCE</scope>
</reference>
<keyword evidence="7" id="KW-1185">Reference proteome</keyword>
<evidence type="ECO:0000256" key="4">
    <source>
        <dbReference type="PROSITE-ProRule" id="PRU00134"/>
    </source>
</evidence>
<dbReference type="OrthoDB" id="432970at2759"/>
<dbReference type="Pfam" id="PF01753">
    <property type="entry name" value="zf-MYND"/>
    <property type="match status" value="1"/>
</dbReference>
<keyword evidence="1" id="KW-0479">Metal-binding</keyword>
<dbReference type="AlphaFoldDB" id="A0A8H3J6T2"/>
<protein>
    <recommendedName>
        <fullName evidence="5">MYND-type domain-containing protein</fullName>
    </recommendedName>
</protein>
<keyword evidence="2 4" id="KW-0863">Zinc-finger</keyword>
<accession>A0A8H3J6T2</accession>
<name>A0A8H3J6T2_9LECA</name>
<dbReference type="PROSITE" id="PS01360">
    <property type="entry name" value="ZF_MYND_1"/>
    <property type="match status" value="1"/>
</dbReference>
<sequence>MATTSTTTNTTPALFRFSIHTTTTTTYISHTHPVPLFLCHPTPPQQTTPAFTDAFLDVLSLITAQHHAECMTALLPSPCLACSAPASDCLKAPASFLNLAEPLVVINVYPVCGNKPCEVRVRERLARHQVRENEVARVQERAMFGKMVCGVCRKEDAKRCAGCGTVAYCGKVCQAQGWKAHKKDCGRSWRKKKEMEAVGLPYETI</sequence>
<gene>
    <name evidence="6" type="ORF">IMSHALPRED_002931</name>
</gene>
<feature type="domain" description="MYND-type" evidence="5">
    <location>
        <begin position="149"/>
        <end position="185"/>
    </location>
</feature>